<dbReference type="EnsemblMetazoa" id="SCAU015293-RA">
    <property type="protein sequence ID" value="SCAU015293-PA"/>
    <property type="gene ID" value="SCAU015293"/>
</dbReference>
<evidence type="ECO:0000313" key="4">
    <source>
        <dbReference type="EnsemblMetazoa" id="SCAU015293-PA"/>
    </source>
</evidence>
<feature type="region of interest" description="Disordered" evidence="1">
    <location>
        <begin position="79"/>
        <end position="99"/>
    </location>
</feature>
<keyword evidence="5" id="KW-1185">Reference proteome</keyword>
<feature type="domain" description="DUF4794" evidence="3">
    <location>
        <begin position="148"/>
        <end position="197"/>
    </location>
</feature>
<feature type="signal peptide" evidence="2">
    <location>
        <begin position="1"/>
        <end position="27"/>
    </location>
</feature>
<reference evidence="4" key="1">
    <citation type="submission" date="2020-05" db="UniProtKB">
        <authorList>
            <consortium name="EnsemblMetazoa"/>
        </authorList>
    </citation>
    <scope>IDENTIFICATION</scope>
    <source>
        <strain evidence="4">USDA</strain>
    </source>
</reference>
<feature type="region of interest" description="Disordered" evidence="1">
    <location>
        <begin position="163"/>
        <end position="229"/>
    </location>
</feature>
<feature type="compositionally biased region" description="Basic and acidic residues" evidence="1">
    <location>
        <begin position="167"/>
        <end position="176"/>
    </location>
</feature>
<feature type="domain" description="DUF4794" evidence="3">
    <location>
        <begin position="290"/>
        <end position="325"/>
    </location>
</feature>
<feature type="compositionally biased region" description="Basic and acidic residues" evidence="1">
    <location>
        <begin position="263"/>
        <end position="273"/>
    </location>
</feature>
<evidence type="ECO:0000259" key="3">
    <source>
        <dbReference type="Pfam" id="PF16042"/>
    </source>
</evidence>
<name>A0A1I8QA35_STOCA</name>
<organism evidence="4 5">
    <name type="scientific">Stomoxys calcitrans</name>
    <name type="common">Stable fly</name>
    <name type="synonym">Conops calcitrans</name>
    <dbReference type="NCBI Taxonomy" id="35570"/>
    <lineage>
        <taxon>Eukaryota</taxon>
        <taxon>Metazoa</taxon>
        <taxon>Ecdysozoa</taxon>
        <taxon>Arthropoda</taxon>
        <taxon>Hexapoda</taxon>
        <taxon>Insecta</taxon>
        <taxon>Pterygota</taxon>
        <taxon>Neoptera</taxon>
        <taxon>Endopterygota</taxon>
        <taxon>Diptera</taxon>
        <taxon>Brachycera</taxon>
        <taxon>Muscomorpha</taxon>
        <taxon>Muscoidea</taxon>
        <taxon>Muscidae</taxon>
        <taxon>Stomoxys</taxon>
    </lineage>
</organism>
<dbReference type="KEGG" id="scac:106084732"/>
<feature type="chain" id="PRO_5009327982" description="DUF4794 domain-containing protein" evidence="2">
    <location>
        <begin position="28"/>
        <end position="384"/>
    </location>
</feature>
<protein>
    <recommendedName>
        <fullName evidence="3">DUF4794 domain-containing protein</fullName>
    </recommendedName>
</protein>
<dbReference type="Pfam" id="PF16042">
    <property type="entry name" value="DUF4794"/>
    <property type="match status" value="4"/>
</dbReference>
<dbReference type="AlphaFoldDB" id="A0A1I8QA35"/>
<evidence type="ECO:0000256" key="1">
    <source>
        <dbReference type="SAM" id="MobiDB-lite"/>
    </source>
</evidence>
<gene>
    <name evidence="4" type="primary">106084732</name>
</gene>
<dbReference type="InterPro" id="IPR032011">
    <property type="entry name" value="DUF4794"/>
</dbReference>
<feature type="compositionally biased region" description="Low complexity" evidence="1">
    <location>
        <begin position="305"/>
        <end position="320"/>
    </location>
</feature>
<proteinExistence type="predicted"/>
<sequence>MLANMKGTLREFFWLMALISSICLANGRQIRYSRYATEITEDNVHDYHIVGPFEVEATVREIKLAPYAAAGFRPAKAFPLPNEKQNENVDDNNESVTDVSSTTIANGGDSLSLATITSTTEGFVGVEATTTATSNNAEDSIVVYNAEAPYPANGFRPKIPFNLPNELSDRSQRAEEPITESSTTAIAEEGGLDTSQGAELATGEPITESSTTAIEEEATTTELSTAVPLAEFTTRMPEIEAKAPYPAAGFRPRIPFNLPSDNQVKDLEPKEPTNTDTPPNQVAEEESLPQAPYPAAGFRPSKAFLLPNEQLNNDDQQPQDNSKHPVCGSSTNPLAPKPLDGEMKDPDAETIFVNPKTVIVPVRTAAQPLILARPFFYMTHIQAW</sequence>
<evidence type="ECO:0000256" key="2">
    <source>
        <dbReference type="SAM" id="SignalP"/>
    </source>
</evidence>
<feature type="region of interest" description="Disordered" evidence="1">
    <location>
        <begin position="243"/>
        <end position="340"/>
    </location>
</feature>
<keyword evidence="2" id="KW-0732">Signal</keyword>
<evidence type="ECO:0000313" key="5">
    <source>
        <dbReference type="Proteomes" id="UP000095300"/>
    </source>
</evidence>
<feature type="domain" description="DUF4794" evidence="3">
    <location>
        <begin position="242"/>
        <end position="289"/>
    </location>
</feature>
<feature type="domain" description="DUF4794" evidence="3">
    <location>
        <begin position="65"/>
        <end position="90"/>
    </location>
</feature>
<dbReference type="OrthoDB" id="8197587at2759"/>
<dbReference type="VEuPathDB" id="VectorBase:SCAU015293"/>
<accession>A0A1I8QA35</accession>
<dbReference type="STRING" id="35570.A0A1I8QA35"/>
<dbReference type="Proteomes" id="UP000095300">
    <property type="component" value="Unassembled WGS sequence"/>
</dbReference>